<gene>
    <name evidence="1" type="ORF">EV182_007253</name>
</gene>
<proteinExistence type="predicted"/>
<keyword evidence="2" id="KW-1185">Reference proteome</keyword>
<dbReference type="EMBL" id="JAMZIH010003294">
    <property type="protein sequence ID" value="KAJ1676912.1"/>
    <property type="molecule type" value="Genomic_DNA"/>
</dbReference>
<evidence type="ECO:0000313" key="1">
    <source>
        <dbReference type="EMBL" id="KAJ1676912.1"/>
    </source>
</evidence>
<accession>A0ACC1HKD1</accession>
<organism evidence="1 2">
    <name type="scientific">Spiromyces aspiralis</name>
    <dbReference type="NCBI Taxonomy" id="68401"/>
    <lineage>
        <taxon>Eukaryota</taxon>
        <taxon>Fungi</taxon>
        <taxon>Fungi incertae sedis</taxon>
        <taxon>Zoopagomycota</taxon>
        <taxon>Kickxellomycotina</taxon>
        <taxon>Kickxellomycetes</taxon>
        <taxon>Kickxellales</taxon>
        <taxon>Kickxellaceae</taxon>
        <taxon>Spiromyces</taxon>
    </lineage>
</organism>
<comment type="caution">
    <text evidence="1">The sequence shown here is derived from an EMBL/GenBank/DDBJ whole genome shotgun (WGS) entry which is preliminary data.</text>
</comment>
<protein>
    <submittedName>
        <fullName evidence="1">Uncharacterized protein</fullName>
    </submittedName>
</protein>
<name>A0ACC1HKD1_9FUNG</name>
<feature type="non-terminal residue" evidence="1">
    <location>
        <position position="233"/>
    </location>
</feature>
<reference evidence="1" key="1">
    <citation type="submission" date="2022-06" db="EMBL/GenBank/DDBJ databases">
        <title>Phylogenomic reconstructions and comparative analyses of Kickxellomycotina fungi.</title>
        <authorList>
            <person name="Reynolds N.K."/>
            <person name="Stajich J.E."/>
            <person name="Barry K."/>
            <person name="Grigoriev I.V."/>
            <person name="Crous P."/>
            <person name="Smith M.E."/>
        </authorList>
    </citation>
    <scope>NUCLEOTIDE SEQUENCE</scope>
    <source>
        <strain evidence="1">RSA 2271</strain>
    </source>
</reference>
<dbReference type="Proteomes" id="UP001145114">
    <property type="component" value="Unassembled WGS sequence"/>
</dbReference>
<evidence type="ECO:0000313" key="2">
    <source>
        <dbReference type="Proteomes" id="UP001145114"/>
    </source>
</evidence>
<sequence length="233" mass="25826">MLRGAVVIFSGLFSVIFLRHRLRVFQWFSLFLVMLGVGLVGFSNIITPPPPHKADGSTMDSVASDIPKASKSALGVTLVLLAQVFAATQFVFEELIMRSYYLKPIKAVGLEGMFGMLTVAAAIPVLHVAIGRAHPGGFFDAWSGLDQIVHTYGVWSTAVWVMLSIAFFNWFGLSVTRTVSATSRSTIDTCRTLFIWMVSLYLGWETFQWLQVIGFIILIYGTFVFNGVVRPPF</sequence>